<dbReference type="GO" id="GO:0008237">
    <property type="term" value="F:metallopeptidase activity"/>
    <property type="evidence" value="ECO:0007669"/>
    <property type="project" value="UniProtKB-KW"/>
</dbReference>
<evidence type="ECO:0000256" key="5">
    <source>
        <dbReference type="ARBA" id="ARBA00022801"/>
    </source>
</evidence>
<gene>
    <name evidence="10" type="ORF">I5907_11640</name>
</gene>
<dbReference type="AlphaFoldDB" id="A0A931E4H8"/>
<dbReference type="EMBL" id="JADWYR010000001">
    <property type="protein sequence ID" value="MBG9376893.1"/>
    <property type="molecule type" value="Genomic_DNA"/>
</dbReference>
<dbReference type="CDD" id="cd04275">
    <property type="entry name" value="ZnMc_pappalysin_like"/>
    <property type="match status" value="1"/>
</dbReference>
<keyword evidence="8" id="KW-1015">Disulfide bond</keyword>
<keyword evidence="5" id="KW-0378">Hydrolase</keyword>
<dbReference type="InterPro" id="IPR024079">
    <property type="entry name" value="MetalloPept_cat_dom_sf"/>
</dbReference>
<accession>A0A931E4H8</accession>
<keyword evidence="6" id="KW-0862">Zinc</keyword>
<sequence>MKLKIEYFTFAILLYGCTSTPKEEALSKVNDYNEALEQIVQDSMARIDTVSINEEFNKIEMPSILEQTMTEISDEISFKKLLRTERNLLNKWEPIKGYQSYFGIKPDTLLGLLRRCGTLDRAPSDAERLPSAGNARTVSLDYYRVEVPVAFHIIANRKGIGLQGNMLVRINDQIKAMNMVYSKFNITFKLNSIDTTTNDVWFNNASVNGNLQALVEMTKALSNNPTNIMNVYTLSLKNLGEATFPWDVSKGTPMDYVLINYNTLSGGPETFFNGMYNEGKTLIHEVGHFLGLLHTFEGGNPNIACDSDLNNGCNTGDQVDDTPPQKICYFYGCNVNENSCPAPGNDPVKNFMGYNPDACMSELTSGQGDRLKQGIIKFRYYLIINPA</sequence>
<keyword evidence="11" id="KW-1185">Reference proteome</keyword>
<evidence type="ECO:0000313" key="10">
    <source>
        <dbReference type="EMBL" id="MBG9376893.1"/>
    </source>
</evidence>
<name>A0A931E4H8_9BACT</name>
<dbReference type="Proteomes" id="UP000628448">
    <property type="component" value="Unassembled WGS sequence"/>
</dbReference>
<evidence type="ECO:0000256" key="4">
    <source>
        <dbReference type="ARBA" id="ARBA00022729"/>
    </source>
</evidence>
<evidence type="ECO:0000256" key="7">
    <source>
        <dbReference type="ARBA" id="ARBA00023049"/>
    </source>
</evidence>
<keyword evidence="3" id="KW-0479">Metal-binding</keyword>
<dbReference type="Gene3D" id="3.40.390.10">
    <property type="entry name" value="Collagenase (Catalytic Domain)"/>
    <property type="match status" value="1"/>
</dbReference>
<dbReference type="RefSeq" id="WP_196990884.1">
    <property type="nucleotide sequence ID" value="NZ_JADWYR010000001.1"/>
</dbReference>
<evidence type="ECO:0000256" key="2">
    <source>
        <dbReference type="ARBA" id="ARBA00022670"/>
    </source>
</evidence>
<dbReference type="SUPFAM" id="SSF55486">
    <property type="entry name" value="Metalloproteases ('zincins'), catalytic domain"/>
    <property type="match status" value="1"/>
</dbReference>
<protein>
    <submittedName>
        <fullName evidence="10">Zinc metalloprotease</fullName>
    </submittedName>
</protein>
<dbReference type="InterPro" id="IPR008754">
    <property type="entry name" value="Peptidase_M43"/>
</dbReference>
<feature type="domain" description="Peptidase M43 pregnancy-associated plasma-A" evidence="9">
    <location>
        <begin position="224"/>
        <end position="374"/>
    </location>
</feature>
<evidence type="ECO:0000256" key="6">
    <source>
        <dbReference type="ARBA" id="ARBA00022833"/>
    </source>
</evidence>
<evidence type="ECO:0000256" key="3">
    <source>
        <dbReference type="ARBA" id="ARBA00022723"/>
    </source>
</evidence>
<organism evidence="10 11">
    <name type="scientific">Panacibacter microcysteis</name>
    <dbReference type="NCBI Taxonomy" id="2793269"/>
    <lineage>
        <taxon>Bacteria</taxon>
        <taxon>Pseudomonadati</taxon>
        <taxon>Bacteroidota</taxon>
        <taxon>Chitinophagia</taxon>
        <taxon>Chitinophagales</taxon>
        <taxon>Chitinophagaceae</taxon>
        <taxon>Panacibacter</taxon>
    </lineage>
</organism>
<evidence type="ECO:0000259" key="9">
    <source>
        <dbReference type="Pfam" id="PF05572"/>
    </source>
</evidence>
<dbReference type="PANTHER" id="PTHR47466">
    <property type="match status" value="1"/>
</dbReference>
<evidence type="ECO:0000256" key="8">
    <source>
        <dbReference type="ARBA" id="ARBA00023157"/>
    </source>
</evidence>
<keyword evidence="2" id="KW-0645">Protease</keyword>
<evidence type="ECO:0000313" key="11">
    <source>
        <dbReference type="Proteomes" id="UP000628448"/>
    </source>
</evidence>
<keyword evidence="4" id="KW-0732">Signal</keyword>
<dbReference type="PANTHER" id="PTHR47466:SF1">
    <property type="entry name" value="METALLOPROTEASE MEP1 (AFU_ORTHOLOGUE AFUA_1G07730)-RELATED"/>
    <property type="match status" value="1"/>
</dbReference>
<comment type="similarity">
    <text evidence="1">Belongs to the peptidase M43B family.</text>
</comment>
<dbReference type="PROSITE" id="PS51257">
    <property type="entry name" value="PROKAR_LIPOPROTEIN"/>
    <property type="match status" value="1"/>
</dbReference>
<dbReference type="GO" id="GO:0046872">
    <property type="term" value="F:metal ion binding"/>
    <property type="evidence" value="ECO:0007669"/>
    <property type="project" value="UniProtKB-KW"/>
</dbReference>
<dbReference type="GO" id="GO:0006508">
    <property type="term" value="P:proteolysis"/>
    <property type="evidence" value="ECO:0007669"/>
    <property type="project" value="UniProtKB-KW"/>
</dbReference>
<evidence type="ECO:0000256" key="1">
    <source>
        <dbReference type="ARBA" id="ARBA00008721"/>
    </source>
</evidence>
<proteinExistence type="inferred from homology"/>
<keyword evidence="7 10" id="KW-0482">Metalloprotease</keyword>
<reference evidence="10" key="1">
    <citation type="submission" date="2020-11" db="EMBL/GenBank/DDBJ databases">
        <title>Bacterial whole genome sequence for Panacibacter sp. DH6.</title>
        <authorList>
            <person name="Le V."/>
            <person name="Ko S."/>
            <person name="Ahn C.-Y."/>
            <person name="Oh H.-M."/>
        </authorList>
    </citation>
    <scope>NUCLEOTIDE SEQUENCE</scope>
    <source>
        <strain evidence="10">DH6</strain>
    </source>
</reference>
<dbReference type="Pfam" id="PF05572">
    <property type="entry name" value="Peptidase_M43"/>
    <property type="match status" value="1"/>
</dbReference>
<comment type="caution">
    <text evidence="10">The sequence shown here is derived from an EMBL/GenBank/DDBJ whole genome shotgun (WGS) entry which is preliminary data.</text>
</comment>